<dbReference type="Pfam" id="PF13340">
    <property type="entry name" value="DUF4096"/>
    <property type="match status" value="1"/>
</dbReference>
<dbReference type="InterPro" id="IPR025161">
    <property type="entry name" value="IS402-like_dom"/>
</dbReference>
<dbReference type="AlphaFoldDB" id="A0A511XF86"/>
<protein>
    <submittedName>
        <fullName evidence="2">IS5 family transposase</fullName>
    </submittedName>
</protein>
<accession>A0A511XF86</accession>
<evidence type="ECO:0000313" key="2">
    <source>
        <dbReference type="EMBL" id="GEN61622.1"/>
    </source>
</evidence>
<evidence type="ECO:0000259" key="1">
    <source>
        <dbReference type="Pfam" id="PF13340"/>
    </source>
</evidence>
<proteinExistence type="predicted"/>
<sequence>MRRYGLSNGQWEQIKDLLSGCEGNIGGTASDNRLFVEAVLYRYCAGILRRVLSARFGDWRNVHWCLRLRCENGVSKWIFRQLTADHDSEYVMIDSTIFRAHQHRAGDR</sequence>
<name>A0A511XF86_9PROT</name>
<dbReference type="Proteomes" id="UP000321635">
    <property type="component" value="Unassembled WGS sequence"/>
</dbReference>
<dbReference type="EMBL" id="BJYF01000052">
    <property type="protein sequence ID" value="GEN61622.1"/>
    <property type="molecule type" value="Genomic_DNA"/>
</dbReference>
<organism evidence="2 3">
    <name type="scientific">Acetobacter nitrogenifigens DSM 23921 = NBRC 105050</name>
    <dbReference type="NCBI Taxonomy" id="1120919"/>
    <lineage>
        <taxon>Bacteria</taxon>
        <taxon>Pseudomonadati</taxon>
        <taxon>Pseudomonadota</taxon>
        <taxon>Alphaproteobacteria</taxon>
        <taxon>Acetobacterales</taxon>
        <taxon>Acetobacteraceae</taxon>
        <taxon>Acetobacter</taxon>
    </lineage>
</organism>
<dbReference type="InterPro" id="IPR052909">
    <property type="entry name" value="Transposase_6_like"/>
</dbReference>
<dbReference type="STRING" id="1120919.GCA_000429165_03770"/>
<dbReference type="PANTHER" id="PTHR46637:SF1">
    <property type="entry name" value="BLL5188 PROTEIN"/>
    <property type="match status" value="1"/>
</dbReference>
<evidence type="ECO:0000313" key="3">
    <source>
        <dbReference type="Proteomes" id="UP000321635"/>
    </source>
</evidence>
<reference evidence="2 3" key="1">
    <citation type="submission" date="2019-07" db="EMBL/GenBank/DDBJ databases">
        <title>Whole genome shotgun sequence of Acetobacter nitrogenifigens NBRC 105050.</title>
        <authorList>
            <person name="Hosoyama A."/>
            <person name="Uohara A."/>
            <person name="Ohji S."/>
            <person name="Ichikawa N."/>
        </authorList>
    </citation>
    <scope>NUCLEOTIDE SEQUENCE [LARGE SCALE GENOMIC DNA]</scope>
    <source>
        <strain evidence="2 3">NBRC 105050</strain>
    </source>
</reference>
<dbReference type="PANTHER" id="PTHR46637">
    <property type="entry name" value="TIS1421-TRANSPOSASE PROTEIN A"/>
    <property type="match status" value="1"/>
</dbReference>
<keyword evidence="3" id="KW-1185">Reference proteome</keyword>
<feature type="domain" description="Insertion element IS402-like" evidence="1">
    <location>
        <begin position="6"/>
        <end position="76"/>
    </location>
</feature>
<gene>
    <name evidence="2" type="ORF">ANI02nite_35060</name>
</gene>
<comment type="caution">
    <text evidence="2">The sequence shown here is derived from an EMBL/GenBank/DDBJ whole genome shotgun (WGS) entry which is preliminary data.</text>
</comment>